<sequence length="52" mass="6348">MLVRDWPIETNYKHKEFRNSSSLKWNVFSFKQITTTDLTVKNFDSCMLWDVF</sequence>
<protein>
    <submittedName>
        <fullName evidence="1">Uncharacterized protein</fullName>
    </submittedName>
</protein>
<gene>
    <name evidence="1" type="ORF">OCBIM_22035905mg</name>
</gene>
<reference evidence="1" key="1">
    <citation type="submission" date="2015-07" db="EMBL/GenBank/DDBJ databases">
        <title>MeaNS - Measles Nucleotide Surveillance Program.</title>
        <authorList>
            <person name="Tran T."/>
            <person name="Druce J."/>
        </authorList>
    </citation>
    <scope>NUCLEOTIDE SEQUENCE</scope>
    <source>
        <strain evidence="1">UCB-OBI-ISO-001</strain>
        <tissue evidence="1">Gonad</tissue>
    </source>
</reference>
<dbReference type="EMBL" id="KQ422595">
    <property type="protein sequence ID" value="KOF74616.1"/>
    <property type="molecule type" value="Genomic_DNA"/>
</dbReference>
<dbReference type="AlphaFoldDB" id="A0A0L8GC61"/>
<organism evidence="1">
    <name type="scientific">Octopus bimaculoides</name>
    <name type="common">California two-spotted octopus</name>
    <dbReference type="NCBI Taxonomy" id="37653"/>
    <lineage>
        <taxon>Eukaryota</taxon>
        <taxon>Metazoa</taxon>
        <taxon>Spiralia</taxon>
        <taxon>Lophotrochozoa</taxon>
        <taxon>Mollusca</taxon>
        <taxon>Cephalopoda</taxon>
        <taxon>Coleoidea</taxon>
        <taxon>Octopodiformes</taxon>
        <taxon>Octopoda</taxon>
        <taxon>Incirrata</taxon>
        <taxon>Octopodidae</taxon>
        <taxon>Octopus</taxon>
    </lineage>
</organism>
<name>A0A0L8GC61_OCTBM</name>
<accession>A0A0L8GC61</accession>
<proteinExistence type="predicted"/>
<evidence type="ECO:0000313" key="1">
    <source>
        <dbReference type="EMBL" id="KOF74616.1"/>
    </source>
</evidence>